<dbReference type="EMBL" id="MU839002">
    <property type="protein sequence ID" value="KAK1769404.1"/>
    <property type="molecule type" value="Genomic_DNA"/>
</dbReference>
<dbReference type="PANTHER" id="PTHR11685">
    <property type="entry name" value="RBR FAMILY RING FINGER AND IBR DOMAIN-CONTAINING"/>
    <property type="match status" value="1"/>
</dbReference>
<dbReference type="Gene3D" id="3.30.40.10">
    <property type="entry name" value="Zinc/RING finger domain, C3HC4 (zinc finger)"/>
    <property type="match status" value="1"/>
</dbReference>
<dbReference type="GO" id="GO:0008270">
    <property type="term" value="F:zinc ion binding"/>
    <property type="evidence" value="ECO:0007669"/>
    <property type="project" value="UniProtKB-KW"/>
</dbReference>
<keyword evidence="4" id="KW-0479">Metal-binding</keyword>
<dbReference type="SMART" id="SM00647">
    <property type="entry name" value="IBR"/>
    <property type="match status" value="2"/>
</dbReference>
<dbReference type="Pfam" id="PF01485">
    <property type="entry name" value="IBR"/>
    <property type="match status" value="1"/>
</dbReference>
<comment type="catalytic activity">
    <reaction evidence="1">
        <text>[E2 ubiquitin-conjugating enzyme]-S-ubiquitinyl-L-cysteine + [acceptor protein]-L-lysine = [E2 ubiquitin-conjugating enzyme]-L-cysteine + [acceptor protein]-N(6)-ubiquitinyl-L-lysine.</text>
        <dbReference type="EC" id="2.3.2.31"/>
    </reaction>
</comment>
<dbReference type="Gene3D" id="1.20.120.1750">
    <property type="match status" value="1"/>
</dbReference>
<keyword evidence="5" id="KW-0677">Repeat</keyword>
<evidence type="ECO:0000256" key="6">
    <source>
        <dbReference type="ARBA" id="ARBA00022771"/>
    </source>
</evidence>
<dbReference type="CDD" id="cd22584">
    <property type="entry name" value="Rcat_RBR_unk"/>
    <property type="match status" value="1"/>
</dbReference>
<protein>
    <recommendedName>
        <fullName evidence="2">RBR-type E3 ubiquitin transferase</fullName>
        <ecNumber evidence="2">2.3.2.31</ecNumber>
    </recommendedName>
</protein>
<gene>
    <name evidence="12" type="ORF">QBC33DRAFT_423841</name>
</gene>
<keyword evidence="6 9" id="KW-0863">Zinc-finger</keyword>
<dbReference type="AlphaFoldDB" id="A0AAJ0C3D0"/>
<keyword evidence="7" id="KW-0833">Ubl conjugation pathway</keyword>
<accession>A0AAJ0C3D0</accession>
<evidence type="ECO:0000256" key="9">
    <source>
        <dbReference type="PROSITE-ProRule" id="PRU00175"/>
    </source>
</evidence>
<dbReference type="InterPro" id="IPR002867">
    <property type="entry name" value="IBR_dom"/>
</dbReference>
<dbReference type="RefSeq" id="XP_060285617.1">
    <property type="nucleotide sequence ID" value="XM_060424134.1"/>
</dbReference>
<feature type="non-terminal residue" evidence="12">
    <location>
        <position position="509"/>
    </location>
</feature>
<feature type="domain" description="RING-type" evidence="11">
    <location>
        <begin position="285"/>
        <end position="497"/>
    </location>
</feature>
<evidence type="ECO:0000259" key="10">
    <source>
        <dbReference type="PROSITE" id="PS50089"/>
    </source>
</evidence>
<name>A0AAJ0C3D0_9PEZI</name>
<dbReference type="Proteomes" id="UP001244011">
    <property type="component" value="Unassembled WGS sequence"/>
</dbReference>
<keyword evidence="3" id="KW-0808">Transferase</keyword>
<keyword evidence="13" id="KW-1185">Reference proteome</keyword>
<dbReference type="PROSITE" id="PS50089">
    <property type="entry name" value="ZF_RING_2"/>
    <property type="match status" value="1"/>
</dbReference>
<dbReference type="EC" id="2.3.2.31" evidence="2"/>
<dbReference type="InterPro" id="IPR001841">
    <property type="entry name" value="Znf_RING"/>
</dbReference>
<evidence type="ECO:0000259" key="11">
    <source>
        <dbReference type="PROSITE" id="PS51873"/>
    </source>
</evidence>
<evidence type="ECO:0000256" key="3">
    <source>
        <dbReference type="ARBA" id="ARBA00022679"/>
    </source>
</evidence>
<organism evidence="12 13">
    <name type="scientific">Phialemonium atrogriseum</name>
    <dbReference type="NCBI Taxonomy" id="1093897"/>
    <lineage>
        <taxon>Eukaryota</taxon>
        <taxon>Fungi</taxon>
        <taxon>Dikarya</taxon>
        <taxon>Ascomycota</taxon>
        <taxon>Pezizomycotina</taxon>
        <taxon>Sordariomycetes</taxon>
        <taxon>Sordariomycetidae</taxon>
        <taxon>Cephalothecales</taxon>
        <taxon>Cephalothecaceae</taxon>
        <taxon>Phialemonium</taxon>
    </lineage>
</organism>
<keyword evidence="8" id="KW-0862">Zinc</keyword>
<sequence>HRSDRDHRPKKPHVNVEVELRHLDHRDKPCTLAVRLGARASKIKHFIQNRNDGRLRPGAAVRLYSDGKELHRRDVIDRPSVVWYRSGTACDDDSWKVTHWQDGANGRWKGTFASDLVRAIEAGDTVAQLRRKVADHVGVEDHNRIIIIARDGMRPGLLQGDAWEVRQVRSWLCRWLSIDVGRRNGYVILEGLRRQYIYHPEPSYLQKGIDLKRLKQWMQQRLFACVGRLGQRSDLNLRWTDIALVRNGSRLSSLSPVAWGATYSFELADDVAEALAADESWLLPATETCAVCSDDKRLTELPVRMTAACEHKPATCKDCVLQWIHSSLETSSWDRLRCPECPQLMKFADVRRYASAADFSRYDALATRAALRDIPNFRWCLSTNCESGQIHDPSCAKFKCAACKSKHCVTHDVPWHSGETCGEYDGRNRRRAAEDRASEETIRTTSRKCPECAKDVHKWEGCNHITCVCGHEWCYVCLATFQKTRHGFLFCHHARDCTDRDPFAHIVDP</sequence>
<feature type="non-terminal residue" evidence="12">
    <location>
        <position position="1"/>
    </location>
</feature>
<dbReference type="InterPro" id="IPR031127">
    <property type="entry name" value="E3_UB_ligase_RBR"/>
</dbReference>
<evidence type="ECO:0000313" key="12">
    <source>
        <dbReference type="EMBL" id="KAK1769404.1"/>
    </source>
</evidence>
<evidence type="ECO:0000256" key="5">
    <source>
        <dbReference type="ARBA" id="ARBA00022737"/>
    </source>
</evidence>
<dbReference type="InterPro" id="IPR044066">
    <property type="entry name" value="TRIAD_supradom"/>
</dbReference>
<evidence type="ECO:0000256" key="4">
    <source>
        <dbReference type="ARBA" id="ARBA00022723"/>
    </source>
</evidence>
<dbReference type="CDD" id="cd20335">
    <property type="entry name" value="BRcat_RBR"/>
    <property type="match status" value="1"/>
</dbReference>
<evidence type="ECO:0000256" key="1">
    <source>
        <dbReference type="ARBA" id="ARBA00001798"/>
    </source>
</evidence>
<feature type="domain" description="RING-type" evidence="10">
    <location>
        <begin position="289"/>
        <end position="341"/>
    </location>
</feature>
<dbReference type="InterPro" id="IPR013083">
    <property type="entry name" value="Znf_RING/FYVE/PHD"/>
</dbReference>
<evidence type="ECO:0000256" key="2">
    <source>
        <dbReference type="ARBA" id="ARBA00012251"/>
    </source>
</evidence>
<proteinExistence type="predicted"/>
<dbReference type="Pfam" id="PF26200">
    <property type="entry name" value="Rcat_RNF216"/>
    <property type="match status" value="1"/>
</dbReference>
<evidence type="ECO:0000313" key="13">
    <source>
        <dbReference type="Proteomes" id="UP001244011"/>
    </source>
</evidence>
<evidence type="ECO:0000256" key="8">
    <source>
        <dbReference type="ARBA" id="ARBA00022833"/>
    </source>
</evidence>
<comment type="caution">
    <text evidence="12">The sequence shown here is derived from an EMBL/GenBank/DDBJ whole genome shotgun (WGS) entry which is preliminary data.</text>
</comment>
<dbReference type="GeneID" id="85307321"/>
<dbReference type="GO" id="GO:0016567">
    <property type="term" value="P:protein ubiquitination"/>
    <property type="evidence" value="ECO:0007669"/>
    <property type="project" value="InterPro"/>
</dbReference>
<evidence type="ECO:0000256" key="7">
    <source>
        <dbReference type="ARBA" id="ARBA00022786"/>
    </source>
</evidence>
<dbReference type="GO" id="GO:0061630">
    <property type="term" value="F:ubiquitin protein ligase activity"/>
    <property type="evidence" value="ECO:0007669"/>
    <property type="project" value="UniProtKB-EC"/>
</dbReference>
<reference evidence="12" key="1">
    <citation type="submission" date="2023-06" db="EMBL/GenBank/DDBJ databases">
        <title>Genome-scale phylogeny and comparative genomics of the fungal order Sordariales.</title>
        <authorList>
            <consortium name="Lawrence Berkeley National Laboratory"/>
            <person name="Hensen N."/>
            <person name="Bonometti L."/>
            <person name="Westerberg I."/>
            <person name="Brannstrom I.O."/>
            <person name="Guillou S."/>
            <person name="Cros-Aarteil S."/>
            <person name="Calhoun S."/>
            <person name="Haridas S."/>
            <person name="Kuo A."/>
            <person name="Mondo S."/>
            <person name="Pangilinan J."/>
            <person name="Riley R."/>
            <person name="Labutti K."/>
            <person name="Andreopoulos B."/>
            <person name="Lipzen A."/>
            <person name="Chen C."/>
            <person name="Yanf M."/>
            <person name="Daum C."/>
            <person name="Ng V."/>
            <person name="Clum A."/>
            <person name="Steindorff A."/>
            <person name="Ohm R."/>
            <person name="Martin F."/>
            <person name="Silar P."/>
            <person name="Natvig D."/>
            <person name="Lalanne C."/>
            <person name="Gautier V."/>
            <person name="Ament-Velasquez S.L."/>
            <person name="Kruys A."/>
            <person name="Hutchinson M.I."/>
            <person name="Powell A.J."/>
            <person name="Barry K."/>
            <person name="Miller A.N."/>
            <person name="Grigoriev I.V."/>
            <person name="Debuchy R."/>
            <person name="Gladieux P."/>
            <person name="Thoren M.H."/>
            <person name="Johannesson H."/>
        </authorList>
    </citation>
    <scope>NUCLEOTIDE SEQUENCE</scope>
    <source>
        <strain evidence="12">8032-3</strain>
    </source>
</reference>
<dbReference type="SUPFAM" id="SSF57850">
    <property type="entry name" value="RING/U-box"/>
    <property type="match status" value="3"/>
</dbReference>
<dbReference type="PROSITE" id="PS51873">
    <property type="entry name" value="TRIAD"/>
    <property type="match status" value="1"/>
</dbReference>